<evidence type="ECO:0000256" key="3">
    <source>
        <dbReference type="ARBA" id="ARBA00022692"/>
    </source>
</evidence>
<dbReference type="Proteomes" id="UP000505377">
    <property type="component" value="Chromosome"/>
</dbReference>
<dbReference type="PANTHER" id="PTHR36115">
    <property type="entry name" value="PROLINE-RICH ANTIGEN HOMOLOG-RELATED"/>
    <property type="match status" value="1"/>
</dbReference>
<dbReference type="InterPro" id="IPR010432">
    <property type="entry name" value="RDD"/>
</dbReference>
<dbReference type="KEGG" id="pbro:HOP40_28420"/>
<sequence length="159" mass="16385">MSAAAPPDGSAAGAVTRLLAAVLDLLAVLLLLTAAFLGVAAAGFLVAPLSFRWPTPPPELSILLGALLAVGYLTVGWATTGRTGGAAVLGLRVLSSSRGQLGWGRALVRAVLCVVFPLGLLWSAVSRERRSLQDAVVRSAVVYDWHGARTGTTGLTRSR</sequence>
<organism evidence="8 9">
    <name type="scientific">Pseudonocardia broussonetiae</name>
    <dbReference type="NCBI Taxonomy" id="2736640"/>
    <lineage>
        <taxon>Bacteria</taxon>
        <taxon>Bacillati</taxon>
        <taxon>Actinomycetota</taxon>
        <taxon>Actinomycetes</taxon>
        <taxon>Pseudonocardiales</taxon>
        <taxon>Pseudonocardiaceae</taxon>
        <taxon>Pseudonocardia</taxon>
    </lineage>
</organism>
<evidence type="ECO:0000256" key="5">
    <source>
        <dbReference type="ARBA" id="ARBA00023136"/>
    </source>
</evidence>
<dbReference type="GO" id="GO:0005886">
    <property type="term" value="C:plasma membrane"/>
    <property type="evidence" value="ECO:0007669"/>
    <property type="project" value="UniProtKB-SubCell"/>
</dbReference>
<name>A0A6M6JPG9_9PSEU</name>
<feature type="transmembrane region" description="Helical" evidence="6">
    <location>
        <begin position="106"/>
        <end position="125"/>
    </location>
</feature>
<comment type="subcellular location">
    <subcellularLocation>
        <location evidence="1">Cell membrane</location>
        <topology evidence="1">Multi-pass membrane protein</topology>
    </subcellularLocation>
</comment>
<feature type="transmembrane region" description="Helical" evidence="6">
    <location>
        <begin position="25"/>
        <end position="48"/>
    </location>
</feature>
<keyword evidence="3 6" id="KW-0812">Transmembrane</keyword>
<feature type="domain" description="RDD" evidence="7">
    <location>
        <begin position="12"/>
        <end position="135"/>
    </location>
</feature>
<dbReference type="InterPro" id="IPR051791">
    <property type="entry name" value="Pra-immunoreactive"/>
</dbReference>
<evidence type="ECO:0000256" key="4">
    <source>
        <dbReference type="ARBA" id="ARBA00022989"/>
    </source>
</evidence>
<dbReference type="EMBL" id="CP053564">
    <property type="protein sequence ID" value="QJY49196.1"/>
    <property type="molecule type" value="Genomic_DNA"/>
</dbReference>
<gene>
    <name evidence="8" type="ORF">HOP40_28420</name>
</gene>
<evidence type="ECO:0000259" key="7">
    <source>
        <dbReference type="Pfam" id="PF06271"/>
    </source>
</evidence>
<accession>A0A6M6JPG9</accession>
<keyword evidence="5 6" id="KW-0472">Membrane</keyword>
<protein>
    <submittedName>
        <fullName evidence="8">RDD family protein</fullName>
    </submittedName>
</protein>
<evidence type="ECO:0000256" key="6">
    <source>
        <dbReference type="SAM" id="Phobius"/>
    </source>
</evidence>
<dbReference type="AlphaFoldDB" id="A0A6M6JPG9"/>
<keyword evidence="2" id="KW-1003">Cell membrane</keyword>
<proteinExistence type="predicted"/>
<evidence type="ECO:0000313" key="8">
    <source>
        <dbReference type="EMBL" id="QJY49196.1"/>
    </source>
</evidence>
<evidence type="ECO:0000313" key="9">
    <source>
        <dbReference type="Proteomes" id="UP000505377"/>
    </source>
</evidence>
<feature type="transmembrane region" description="Helical" evidence="6">
    <location>
        <begin position="60"/>
        <end position="79"/>
    </location>
</feature>
<keyword evidence="4 6" id="KW-1133">Transmembrane helix</keyword>
<keyword evidence="9" id="KW-1185">Reference proteome</keyword>
<evidence type="ECO:0000256" key="1">
    <source>
        <dbReference type="ARBA" id="ARBA00004651"/>
    </source>
</evidence>
<dbReference type="Pfam" id="PF06271">
    <property type="entry name" value="RDD"/>
    <property type="match status" value="1"/>
</dbReference>
<evidence type="ECO:0000256" key="2">
    <source>
        <dbReference type="ARBA" id="ARBA00022475"/>
    </source>
</evidence>
<reference evidence="8 9" key="1">
    <citation type="submission" date="2020-05" db="EMBL/GenBank/DDBJ databases">
        <authorList>
            <person name="Mo P."/>
        </authorList>
    </citation>
    <scope>NUCLEOTIDE SEQUENCE [LARGE SCALE GENOMIC DNA]</scope>
    <source>
        <strain evidence="8 9">Gen01</strain>
    </source>
</reference>
<dbReference type="RefSeq" id="WP_172164417.1">
    <property type="nucleotide sequence ID" value="NZ_CP053564.1"/>
</dbReference>